<evidence type="ECO:0000313" key="1">
    <source>
        <dbReference type="Proteomes" id="UP000887565"/>
    </source>
</evidence>
<reference evidence="2" key="1">
    <citation type="submission" date="2022-11" db="UniProtKB">
        <authorList>
            <consortium name="WormBaseParasite"/>
        </authorList>
    </citation>
    <scope>IDENTIFICATION</scope>
</reference>
<evidence type="ECO:0000313" key="2">
    <source>
        <dbReference type="WBParaSite" id="nRc.2.0.1.t00622-RA"/>
    </source>
</evidence>
<sequence length="51" mass="5614">MAIYIFFQLSDVDLIRFASHAASLPLNNDLNEPLVQALLMAPPVASVMNKI</sequence>
<dbReference type="Proteomes" id="UP000887565">
    <property type="component" value="Unplaced"/>
</dbReference>
<keyword evidence="1" id="KW-1185">Reference proteome</keyword>
<protein>
    <submittedName>
        <fullName evidence="2">Uncharacterized protein</fullName>
    </submittedName>
</protein>
<proteinExistence type="predicted"/>
<dbReference type="WBParaSite" id="nRc.2.0.1.t00622-RA">
    <property type="protein sequence ID" value="nRc.2.0.1.t00622-RA"/>
    <property type="gene ID" value="nRc.2.0.1.g00622"/>
</dbReference>
<organism evidence="1 2">
    <name type="scientific">Romanomermis culicivorax</name>
    <name type="common">Nematode worm</name>
    <dbReference type="NCBI Taxonomy" id="13658"/>
    <lineage>
        <taxon>Eukaryota</taxon>
        <taxon>Metazoa</taxon>
        <taxon>Ecdysozoa</taxon>
        <taxon>Nematoda</taxon>
        <taxon>Enoplea</taxon>
        <taxon>Dorylaimia</taxon>
        <taxon>Mermithida</taxon>
        <taxon>Mermithoidea</taxon>
        <taxon>Mermithidae</taxon>
        <taxon>Romanomermis</taxon>
    </lineage>
</organism>
<name>A0A915HEY2_ROMCU</name>
<accession>A0A915HEY2</accession>
<dbReference type="AlphaFoldDB" id="A0A915HEY2"/>